<evidence type="ECO:0000313" key="3">
    <source>
        <dbReference type="Proteomes" id="UP000051298"/>
    </source>
</evidence>
<proteinExistence type="predicted"/>
<dbReference type="Pfam" id="PF01882">
    <property type="entry name" value="DUF58"/>
    <property type="match status" value="1"/>
</dbReference>
<dbReference type="EMBL" id="CYRX01000009">
    <property type="protein sequence ID" value="CUH59162.1"/>
    <property type="molecule type" value="Genomic_DNA"/>
</dbReference>
<reference evidence="2 3" key="1">
    <citation type="submission" date="2015-09" db="EMBL/GenBank/DDBJ databases">
        <authorList>
            <consortium name="Swine Surveillance"/>
        </authorList>
    </citation>
    <scope>NUCLEOTIDE SEQUENCE [LARGE SCALE GENOMIC DNA]</scope>
    <source>
        <strain evidence="2 3">CECT 5294</strain>
    </source>
</reference>
<sequence>MSDTTLHTPDTLRARSEEVSAYLPALLADAQHLAATVLLGEHGRKRAGQGDNFWQYRPAQPGDSRRQIDWRQSGRSDGHYVRETEWQAAQSVMLWVDAAGSMTYSGHKDRPSKLRRAQTLGMAIAILAQRAGERIGLMNLPEPPRSGKAQLLNMARALMDPSETADYGAPRPQVLPNGSRGVFFSDFMGDITATETALTTAADRGVKGTIVHVLDPTEESFPFDGRTVFQSMTGAVEFETMRAKTLRDAYLDRLAARKAALQTLCARTGWRYYCHHTDGSAEPALLWLYAALERAR</sequence>
<name>A0A0N7LSY1_9RHOB</name>
<gene>
    <name evidence="2" type="ORF">THS5294_00445</name>
</gene>
<dbReference type="AlphaFoldDB" id="A0A0N7LSY1"/>
<dbReference type="STRING" id="266809.PM03_07420"/>
<evidence type="ECO:0000313" key="2">
    <source>
        <dbReference type="EMBL" id="CUH59162.1"/>
    </source>
</evidence>
<dbReference type="eggNOG" id="COG1721">
    <property type="taxonomic scope" value="Bacteria"/>
</dbReference>
<dbReference type="InterPro" id="IPR002881">
    <property type="entry name" value="DUF58"/>
</dbReference>
<dbReference type="PANTHER" id="PTHR33608">
    <property type="entry name" value="BLL2464 PROTEIN"/>
    <property type="match status" value="1"/>
</dbReference>
<organism evidence="2 3">
    <name type="scientific">Thalassobacter stenotrophicus</name>
    <dbReference type="NCBI Taxonomy" id="266809"/>
    <lineage>
        <taxon>Bacteria</taxon>
        <taxon>Pseudomonadati</taxon>
        <taxon>Pseudomonadota</taxon>
        <taxon>Alphaproteobacteria</taxon>
        <taxon>Rhodobacterales</taxon>
        <taxon>Roseobacteraceae</taxon>
        <taxon>Thalassobacter</taxon>
    </lineage>
</organism>
<accession>A0A0N7LSY1</accession>
<dbReference type="Proteomes" id="UP000051298">
    <property type="component" value="Unassembled WGS sequence"/>
</dbReference>
<protein>
    <recommendedName>
        <fullName evidence="1">DUF58 domain-containing protein</fullName>
    </recommendedName>
</protein>
<dbReference type="RefSeq" id="WP_058122461.1">
    <property type="nucleotide sequence ID" value="NZ_CYRX01000009.1"/>
</dbReference>
<feature type="domain" description="DUF58" evidence="1">
    <location>
        <begin position="55"/>
        <end position="258"/>
    </location>
</feature>
<evidence type="ECO:0000259" key="1">
    <source>
        <dbReference type="Pfam" id="PF01882"/>
    </source>
</evidence>
<dbReference type="PANTHER" id="PTHR33608:SF6">
    <property type="entry name" value="BLL2464 PROTEIN"/>
    <property type="match status" value="1"/>
</dbReference>